<dbReference type="Gene3D" id="1.50.10.100">
    <property type="entry name" value="Chondroitin AC/alginate lyase"/>
    <property type="match status" value="1"/>
</dbReference>
<keyword evidence="2" id="KW-0456">Lyase</keyword>
<proteinExistence type="predicted"/>
<protein>
    <recommendedName>
        <fullName evidence="4">Alginate lyase domain-containing protein</fullName>
    </recommendedName>
</protein>
<dbReference type="GO" id="GO:0016829">
    <property type="term" value="F:lyase activity"/>
    <property type="evidence" value="ECO:0007669"/>
    <property type="project" value="UniProtKB-KW"/>
</dbReference>
<evidence type="ECO:0000256" key="3">
    <source>
        <dbReference type="SAM" id="SignalP"/>
    </source>
</evidence>
<feature type="chain" id="PRO_5032854029" description="Alginate lyase domain-containing protein" evidence="3">
    <location>
        <begin position="28"/>
        <end position="397"/>
    </location>
</feature>
<organism evidence="5 6">
    <name type="scientific">Rhabdobacter roseus</name>
    <dbReference type="NCBI Taxonomy" id="1655419"/>
    <lineage>
        <taxon>Bacteria</taxon>
        <taxon>Pseudomonadati</taxon>
        <taxon>Bacteroidota</taxon>
        <taxon>Cytophagia</taxon>
        <taxon>Cytophagales</taxon>
        <taxon>Cytophagaceae</taxon>
        <taxon>Rhabdobacter</taxon>
    </lineage>
</organism>
<name>A0A840TGB5_9BACT</name>
<evidence type="ECO:0000259" key="4">
    <source>
        <dbReference type="Pfam" id="PF05426"/>
    </source>
</evidence>
<dbReference type="RefSeq" id="WP_246439460.1">
    <property type="nucleotide sequence ID" value="NZ_JACHGF010000001.1"/>
</dbReference>
<evidence type="ECO:0000313" key="6">
    <source>
        <dbReference type="Proteomes" id="UP000557307"/>
    </source>
</evidence>
<keyword evidence="6" id="KW-1185">Reference proteome</keyword>
<sequence length="397" mass="45176">MNAMLTKIQTVRLLVALVLVGPLNSYATTDAGTRREVVATLREHVLAEAAWAMKQEPVTVTAQSSPRSAGSIHDFFSEGDYWWPDSTNLDGPYKQRDGMTNPDNFVAHRLAMIRFSRIVGALASAYELTGQKKYVQQAFKHLDAWFVNPSTRMNPSLLYAQAIKGRATGRGIGIIDTIHLMEVAQGLRVMEKAKGADAKVVQGTKGWFEAYLTWLTTHPYGIDEREAKNNHGTCWAMQVASFARLTNNQSLLNYCRERYKTVLLPEQMAEDGSFPRELKRTKPYGYSLFNLDAMVMLCQILSDETENLWNYQTADGRGIRKGIEYLHPYVADKSKWPLKPDVMYWDEWPVAHPFLVLGANAFQVPAWLATWKRLEHNPQVEEVVRNLPVRNPLIWLR</sequence>
<evidence type="ECO:0000313" key="5">
    <source>
        <dbReference type="EMBL" id="MBB5282251.1"/>
    </source>
</evidence>
<dbReference type="AlphaFoldDB" id="A0A840TGB5"/>
<evidence type="ECO:0000256" key="2">
    <source>
        <dbReference type="ARBA" id="ARBA00023239"/>
    </source>
</evidence>
<accession>A0A840TGB5</accession>
<feature type="domain" description="Alginate lyase" evidence="4">
    <location>
        <begin position="59"/>
        <end position="336"/>
    </location>
</feature>
<dbReference type="Pfam" id="PF05426">
    <property type="entry name" value="Alginate_lyase"/>
    <property type="match status" value="1"/>
</dbReference>
<feature type="signal peptide" evidence="3">
    <location>
        <begin position="1"/>
        <end position="27"/>
    </location>
</feature>
<gene>
    <name evidence="5" type="ORF">HNQ92_000372</name>
</gene>
<evidence type="ECO:0000256" key="1">
    <source>
        <dbReference type="ARBA" id="ARBA00022729"/>
    </source>
</evidence>
<dbReference type="EMBL" id="JACHGF010000001">
    <property type="protein sequence ID" value="MBB5282251.1"/>
    <property type="molecule type" value="Genomic_DNA"/>
</dbReference>
<reference evidence="5 6" key="1">
    <citation type="submission" date="2020-08" db="EMBL/GenBank/DDBJ databases">
        <title>Genomic Encyclopedia of Type Strains, Phase IV (KMG-IV): sequencing the most valuable type-strain genomes for metagenomic binning, comparative biology and taxonomic classification.</title>
        <authorList>
            <person name="Goeker M."/>
        </authorList>
    </citation>
    <scope>NUCLEOTIDE SEQUENCE [LARGE SCALE GENOMIC DNA]</scope>
    <source>
        <strain evidence="5 6">DSM 105074</strain>
    </source>
</reference>
<dbReference type="GO" id="GO:0042597">
    <property type="term" value="C:periplasmic space"/>
    <property type="evidence" value="ECO:0007669"/>
    <property type="project" value="InterPro"/>
</dbReference>
<comment type="caution">
    <text evidence="5">The sequence shown here is derived from an EMBL/GenBank/DDBJ whole genome shotgun (WGS) entry which is preliminary data.</text>
</comment>
<dbReference type="SUPFAM" id="SSF48230">
    <property type="entry name" value="Chondroitin AC/alginate lyase"/>
    <property type="match status" value="1"/>
</dbReference>
<dbReference type="InterPro" id="IPR008397">
    <property type="entry name" value="Alginate_lyase_dom"/>
</dbReference>
<dbReference type="Proteomes" id="UP000557307">
    <property type="component" value="Unassembled WGS sequence"/>
</dbReference>
<keyword evidence="1 3" id="KW-0732">Signal</keyword>
<dbReference type="InterPro" id="IPR008929">
    <property type="entry name" value="Chondroitin_lyas"/>
</dbReference>